<keyword evidence="3" id="KW-0408">Iron</keyword>
<dbReference type="InterPro" id="IPR058240">
    <property type="entry name" value="rSAM_sf"/>
</dbReference>
<proteinExistence type="predicted"/>
<evidence type="ECO:0000256" key="3">
    <source>
        <dbReference type="ARBA" id="ARBA00023004"/>
    </source>
</evidence>
<dbReference type="SFLD" id="SFLDS00029">
    <property type="entry name" value="Radical_SAM"/>
    <property type="match status" value="1"/>
</dbReference>
<evidence type="ECO:0000256" key="1">
    <source>
        <dbReference type="ARBA" id="ARBA00022691"/>
    </source>
</evidence>
<dbReference type="AlphaFoldDB" id="A0A062V6I0"/>
<keyword evidence="2" id="KW-0479">Metal-binding</keyword>
<dbReference type="GO" id="GO:0051536">
    <property type="term" value="F:iron-sulfur cluster binding"/>
    <property type="evidence" value="ECO:0007669"/>
    <property type="project" value="UniProtKB-KW"/>
</dbReference>
<sequence length="331" mass="37268">MARCNNILIRDIPLFGCIAFGIIDRGTNVLQVRPISECPLSCVFCSTDAGPHSKRIASAYMVDLEQLLCAFEWAASYKEIDGIEAHIDTVGEPAMYPRLVELVEGLSENSHVRTVSMQTNGTLLNAKLIDKLEAAGLSRINMSIESLDPDLAKRIAGTDSYNLGKVIENAEYIAQNTEIDLLIAPVWLTGINDEEIPKLIEFALRTGAGKRWPALGIQKFLPHKYGRKPDIRPMSWEIFYSRLREWEGIYRTKLVLTPEDFGSFECRAIPRVFKRYEKVKVKIVGHGWMRGEKLAVARGRVITVVNADSIPIGREVYVRMERVVDGIYIAR</sequence>
<gene>
    <name evidence="6" type="ORF">ANME2D_01348</name>
</gene>
<protein>
    <submittedName>
        <fullName evidence="6">Putative Fe-S oxidoreductase</fullName>
    </submittedName>
</protein>
<keyword evidence="7" id="KW-1185">Reference proteome</keyword>
<dbReference type="Proteomes" id="UP000027153">
    <property type="component" value="Unassembled WGS sequence"/>
</dbReference>
<evidence type="ECO:0000256" key="2">
    <source>
        <dbReference type="ARBA" id="ARBA00022723"/>
    </source>
</evidence>
<reference evidence="6 7" key="1">
    <citation type="journal article" date="2013" name="Nature">
        <title>Anaerobic oxidation of methane coupled to nitrate reduction in a novel archaeal lineage.</title>
        <authorList>
            <person name="Haroon M.F."/>
            <person name="Hu S."/>
            <person name="Shi Y."/>
            <person name="Imelfort M."/>
            <person name="Keller J."/>
            <person name="Hugenholtz P."/>
            <person name="Yuan Z."/>
            <person name="Tyson G.W."/>
        </authorList>
    </citation>
    <scope>NUCLEOTIDE SEQUENCE [LARGE SCALE GENOMIC DNA]</scope>
    <source>
        <strain evidence="6 7">ANME-2d</strain>
    </source>
</reference>
<dbReference type="GO" id="GO:0003824">
    <property type="term" value="F:catalytic activity"/>
    <property type="evidence" value="ECO:0007669"/>
    <property type="project" value="InterPro"/>
</dbReference>
<dbReference type="OrthoDB" id="371936at2157"/>
<dbReference type="RefSeq" id="WP_048089913.1">
    <property type="nucleotide sequence ID" value="NZ_JMIY01000002.1"/>
</dbReference>
<dbReference type="InterPro" id="IPR006638">
    <property type="entry name" value="Elp3/MiaA/NifB-like_rSAM"/>
</dbReference>
<evidence type="ECO:0000256" key="4">
    <source>
        <dbReference type="ARBA" id="ARBA00023014"/>
    </source>
</evidence>
<dbReference type="InterPro" id="IPR007197">
    <property type="entry name" value="rSAM"/>
</dbReference>
<dbReference type="SUPFAM" id="SSF102114">
    <property type="entry name" value="Radical SAM enzymes"/>
    <property type="match status" value="1"/>
</dbReference>
<dbReference type="PROSITE" id="PS51918">
    <property type="entry name" value="RADICAL_SAM"/>
    <property type="match status" value="1"/>
</dbReference>
<dbReference type="SMART" id="SM00729">
    <property type="entry name" value="Elp3"/>
    <property type="match status" value="1"/>
</dbReference>
<keyword evidence="4" id="KW-0411">Iron-sulfur</keyword>
<keyword evidence="1" id="KW-0949">S-adenosyl-L-methionine</keyword>
<comment type="caution">
    <text evidence="6">The sequence shown here is derived from an EMBL/GenBank/DDBJ whole genome shotgun (WGS) entry which is preliminary data.</text>
</comment>
<name>A0A062V6I0_9EURY</name>
<feature type="domain" description="Radical SAM core" evidence="5">
    <location>
        <begin position="24"/>
        <end position="259"/>
    </location>
</feature>
<organism evidence="6 7">
    <name type="scientific">Candidatus Methanoperedens nitratireducens</name>
    <dbReference type="NCBI Taxonomy" id="1392998"/>
    <lineage>
        <taxon>Archaea</taxon>
        <taxon>Methanobacteriati</taxon>
        <taxon>Methanobacteriota</taxon>
        <taxon>Stenosarchaea group</taxon>
        <taxon>Methanomicrobia</taxon>
        <taxon>Methanosarcinales</taxon>
        <taxon>ANME-2 cluster</taxon>
        <taxon>Candidatus Methanoperedentaceae</taxon>
        <taxon>Candidatus Methanoperedens</taxon>
    </lineage>
</organism>
<evidence type="ECO:0000313" key="7">
    <source>
        <dbReference type="Proteomes" id="UP000027153"/>
    </source>
</evidence>
<dbReference type="GO" id="GO:0046872">
    <property type="term" value="F:metal ion binding"/>
    <property type="evidence" value="ECO:0007669"/>
    <property type="project" value="UniProtKB-KW"/>
</dbReference>
<dbReference type="CDD" id="cd01335">
    <property type="entry name" value="Radical_SAM"/>
    <property type="match status" value="1"/>
</dbReference>
<dbReference type="PANTHER" id="PTHR11228:SF35">
    <property type="entry name" value="MOLYBDENUM COFACTOR BIOSYNTHESIS PROTEIN A-RELATED"/>
    <property type="match status" value="1"/>
</dbReference>
<dbReference type="PANTHER" id="PTHR11228">
    <property type="entry name" value="RADICAL SAM DOMAIN PROTEIN"/>
    <property type="match status" value="1"/>
</dbReference>
<evidence type="ECO:0000313" key="6">
    <source>
        <dbReference type="EMBL" id="KCZ72907.1"/>
    </source>
</evidence>
<dbReference type="Gene3D" id="3.20.20.70">
    <property type="entry name" value="Aldolase class I"/>
    <property type="match status" value="1"/>
</dbReference>
<dbReference type="InterPro" id="IPR050377">
    <property type="entry name" value="Radical_SAM_PqqE_MftC-like"/>
</dbReference>
<dbReference type="PATRIC" id="fig|1392998.3.peg.926"/>
<accession>A0A062V6I0</accession>
<dbReference type="SFLD" id="SFLDG01067">
    <property type="entry name" value="SPASM/twitch_domain_containing"/>
    <property type="match status" value="1"/>
</dbReference>
<dbReference type="InterPro" id="IPR013785">
    <property type="entry name" value="Aldolase_TIM"/>
</dbReference>
<dbReference type="SFLD" id="SFLDG01110">
    <property type="entry name" value="Uncharacterised_Radical_SAM_Su"/>
    <property type="match status" value="1"/>
</dbReference>
<dbReference type="InterPro" id="IPR040088">
    <property type="entry name" value="MJ0103-like"/>
</dbReference>
<dbReference type="Pfam" id="PF04055">
    <property type="entry name" value="Radical_SAM"/>
    <property type="match status" value="1"/>
</dbReference>
<evidence type="ECO:0000259" key="5">
    <source>
        <dbReference type="PROSITE" id="PS51918"/>
    </source>
</evidence>
<dbReference type="EMBL" id="JMIY01000002">
    <property type="protein sequence ID" value="KCZ72907.1"/>
    <property type="molecule type" value="Genomic_DNA"/>
</dbReference>